<name>A0A8X6GIP8_TRICU</name>
<sequence length="116" mass="13614">MDTFKSLRIKLSDIRNEYYVVVNDNDLEPLELEILDLEDNCEDIQYKELEPYDTTAVKGDDLFLQELKEPLDIPLCALLKTFEPLDIISNCSSFNKLQRVIAWCKRFIENARHPMS</sequence>
<protein>
    <submittedName>
        <fullName evidence="1">Uncharacterized protein</fullName>
    </submittedName>
</protein>
<gene>
    <name evidence="1" type="ORF">TNCT_354441</name>
</gene>
<evidence type="ECO:0000313" key="2">
    <source>
        <dbReference type="Proteomes" id="UP000887116"/>
    </source>
</evidence>
<proteinExistence type="predicted"/>
<organism evidence="1 2">
    <name type="scientific">Trichonephila clavata</name>
    <name type="common">Joro spider</name>
    <name type="synonym">Nephila clavata</name>
    <dbReference type="NCBI Taxonomy" id="2740835"/>
    <lineage>
        <taxon>Eukaryota</taxon>
        <taxon>Metazoa</taxon>
        <taxon>Ecdysozoa</taxon>
        <taxon>Arthropoda</taxon>
        <taxon>Chelicerata</taxon>
        <taxon>Arachnida</taxon>
        <taxon>Araneae</taxon>
        <taxon>Araneomorphae</taxon>
        <taxon>Entelegynae</taxon>
        <taxon>Araneoidea</taxon>
        <taxon>Nephilidae</taxon>
        <taxon>Trichonephila</taxon>
    </lineage>
</organism>
<dbReference type="OrthoDB" id="6428721at2759"/>
<accession>A0A8X6GIP8</accession>
<reference evidence="1" key="1">
    <citation type="submission" date="2020-07" db="EMBL/GenBank/DDBJ databases">
        <title>Multicomponent nature underlies the extraordinary mechanical properties of spider dragline silk.</title>
        <authorList>
            <person name="Kono N."/>
            <person name="Nakamura H."/>
            <person name="Mori M."/>
            <person name="Yoshida Y."/>
            <person name="Ohtoshi R."/>
            <person name="Malay A.D."/>
            <person name="Moran D.A.P."/>
            <person name="Tomita M."/>
            <person name="Numata K."/>
            <person name="Arakawa K."/>
        </authorList>
    </citation>
    <scope>NUCLEOTIDE SEQUENCE</scope>
</reference>
<dbReference type="AlphaFoldDB" id="A0A8X6GIP8"/>
<dbReference type="EMBL" id="BMAO01015583">
    <property type="protein sequence ID" value="GFR02750.1"/>
    <property type="molecule type" value="Genomic_DNA"/>
</dbReference>
<evidence type="ECO:0000313" key="1">
    <source>
        <dbReference type="EMBL" id="GFR02750.1"/>
    </source>
</evidence>
<keyword evidence="2" id="KW-1185">Reference proteome</keyword>
<comment type="caution">
    <text evidence="1">The sequence shown here is derived from an EMBL/GenBank/DDBJ whole genome shotgun (WGS) entry which is preliminary data.</text>
</comment>
<dbReference type="Proteomes" id="UP000887116">
    <property type="component" value="Unassembled WGS sequence"/>
</dbReference>